<dbReference type="Pfam" id="PF00756">
    <property type="entry name" value="Esterase"/>
    <property type="match status" value="1"/>
</dbReference>
<keyword evidence="2" id="KW-1185">Reference proteome</keyword>
<dbReference type="GO" id="GO:0016787">
    <property type="term" value="F:hydrolase activity"/>
    <property type="evidence" value="ECO:0007669"/>
    <property type="project" value="UniProtKB-KW"/>
</dbReference>
<protein>
    <submittedName>
        <fullName evidence="1">Alpha/beta hydrolase</fullName>
    </submittedName>
</protein>
<evidence type="ECO:0000313" key="1">
    <source>
        <dbReference type="EMBL" id="MFC5864948.1"/>
    </source>
</evidence>
<gene>
    <name evidence="1" type="ORF">ACFPT7_21750</name>
</gene>
<dbReference type="InterPro" id="IPR050583">
    <property type="entry name" value="Mycobacterial_A85_antigen"/>
</dbReference>
<dbReference type="Proteomes" id="UP001596091">
    <property type="component" value="Unassembled WGS sequence"/>
</dbReference>
<comment type="caution">
    <text evidence="1">The sequence shown here is derived from an EMBL/GenBank/DDBJ whole genome shotgun (WGS) entry which is preliminary data.</text>
</comment>
<proteinExistence type="predicted"/>
<name>A0ABW1ELI2_9BACT</name>
<dbReference type="EMBL" id="JBHSPH010000010">
    <property type="protein sequence ID" value="MFC5864948.1"/>
    <property type="molecule type" value="Genomic_DNA"/>
</dbReference>
<dbReference type="PANTHER" id="PTHR48098">
    <property type="entry name" value="ENTEROCHELIN ESTERASE-RELATED"/>
    <property type="match status" value="1"/>
</dbReference>
<dbReference type="InterPro" id="IPR000801">
    <property type="entry name" value="Esterase-like"/>
</dbReference>
<keyword evidence="1" id="KW-0378">Hydrolase</keyword>
<reference evidence="2" key="1">
    <citation type="journal article" date="2019" name="Int. J. Syst. Evol. Microbiol.">
        <title>The Global Catalogue of Microorganisms (GCM) 10K type strain sequencing project: providing services to taxonomists for standard genome sequencing and annotation.</title>
        <authorList>
            <consortium name="The Broad Institute Genomics Platform"/>
            <consortium name="The Broad Institute Genome Sequencing Center for Infectious Disease"/>
            <person name="Wu L."/>
            <person name="Ma J."/>
        </authorList>
    </citation>
    <scope>NUCLEOTIDE SEQUENCE [LARGE SCALE GENOMIC DNA]</scope>
    <source>
        <strain evidence="2">JCM 4087</strain>
    </source>
</reference>
<dbReference type="InterPro" id="IPR029058">
    <property type="entry name" value="AB_hydrolase_fold"/>
</dbReference>
<dbReference type="RefSeq" id="WP_263332252.1">
    <property type="nucleotide sequence ID" value="NZ_JAGSYH010000001.1"/>
</dbReference>
<dbReference type="SUPFAM" id="SSF53474">
    <property type="entry name" value="alpha/beta-Hydrolases"/>
    <property type="match status" value="1"/>
</dbReference>
<dbReference type="PANTHER" id="PTHR48098:SF1">
    <property type="entry name" value="DIACYLGLYCEROL ACYLTRANSFERASE_MYCOLYLTRANSFERASE AG85A"/>
    <property type="match status" value="1"/>
</dbReference>
<accession>A0ABW1ELI2</accession>
<organism evidence="1 2">
    <name type="scientific">Acidicapsa dinghuensis</name>
    <dbReference type="NCBI Taxonomy" id="2218256"/>
    <lineage>
        <taxon>Bacteria</taxon>
        <taxon>Pseudomonadati</taxon>
        <taxon>Acidobacteriota</taxon>
        <taxon>Terriglobia</taxon>
        <taxon>Terriglobales</taxon>
        <taxon>Acidobacteriaceae</taxon>
        <taxon>Acidicapsa</taxon>
    </lineage>
</organism>
<sequence length="364" mass="40525">MAWTGLVCLAVATGVLQVQGQNAGHETEQGTVVDREIHSIHFAGNKIGTSPDRRFAVYLPPGYAAGDARYPVIYYLPAPFGSYRAVFDHEHAAQLFDKAIAAGEIGKFIVVVPDMATPLGCSWYVNSPVTGNWEDFMVKELVPYVDANFRTLANRDSRGIVGDFMGGYGAIRFAMIYPKIFGTVYALHPVGTGWGLLPMYTRPDWDALANAKSLDDVRKGGFNQIFIGIYQAHLPDVNKPPLYIDLQARKDGDKYVVDAAMTQRLREHFFLEAMIPRYAENLKSLRGFKFDWDRNDGLQDHVYAAQDYSRKLNEYGIAHEAEEYDGLWGSGNWGADGRVYTEVLPFLARHMVFAAEAGEGHAGH</sequence>
<evidence type="ECO:0000313" key="2">
    <source>
        <dbReference type="Proteomes" id="UP001596091"/>
    </source>
</evidence>
<dbReference type="Gene3D" id="3.40.50.1820">
    <property type="entry name" value="alpha/beta hydrolase"/>
    <property type="match status" value="1"/>
</dbReference>